<dbReference type="CDD" id="cd14978">
    <property type="entry name" value="7tmA_FMRFamide_R-like"/>
    <property type="match status" value="1"/>
</dbReference>
<keyword evidence="5 7" id="KW-0472">Membrane</keyword>
<dbReference type="PANTHER" id="PTHR46641:SF2">
    <property type="entry name" value="FMRFAMIDE RECEPTOR"/>
    <property type="match status" value="1"/>
</dbReference>
<reference evidence="10 11" key="1">
    <citation type="journal article" date="2018" name="Nat. Ecol. Evol.">
        <title>Genomic signatures of mitonuclear coevolution across populations of Tigriopus californicus.</title>
        <authorList>
            <person name="Barreto F.S."/>
            <person name="Watson E.T."/>
            <person name="Lima T.G."/>
            <person name="Willett C.S."/>
            <person name="Edmands S."/>
            <person name="Li W."/>
            <person name="Burton R.S."/>
        </authorList>
    </citation>
    <scope>NUCLEOTIDE SEQUENCE [LARGE SCALE GENOMIC DNA]</scope>
    <source>
        <strain evidence="10 11">San Diego</strain>
    </source>
</reference>
<dbReference type="PRINTS" id="PR00237">
    <property type="entry name" value="GPCRRHODOPSN"/>
</dbReference>
<evidence type="ECO:0000256" key="6">
    <source>
        <dbReference type="SAM" id="MobiDB-lite"/>
    </source>
</evidence>
<dbReference type="AlphaFoldDB" id="A0A553P7P6"/>
<feature type="chain" id="PRO_5022149958" description="G-protein coupled receptors family 1 profile domain-containing protein" evidence="8">
    <location>
        <begin position="26"/>
        <end position="492"/>
    </location>
</feature>
<evidence type="ECO:0000259" key="9">
    <source>
        <dbReference type="PROSITE" id="PS50262"/>
    </source>
</evidence>
<organism evidence="10 11">
    <name type="scientific">Tigriopus californicus</name>
    <name type="common">Marine copepod</name>
    <dbReference type="NCBI Taxonomy" id="6832"/>
    <lineage>
        <taxon>Eukaryota</taxon>
        <taxon>Metazoa</taxon>
        <taxon>Ecdysozoa</taxon>
        <taxon>Arthropoda</taxon>
        <taxon>Crustacea</taxon>
        <taxon>Multicrustacea</taxon>
        <taxon>Hexanauplia</taxon>
        <taxon>Copepoda</taxon>
        <taxon>Harpacticoida</taxon>
        <taxon>Harpacticidae</taxon>
        <taxon>Tigriopus</taxon>
    </lineage>
</organism>
<dbReference type="Proteomes" id="UP000318571">
    <property type="component" value="Chromosome 3"/>
</dbReference>
<feature type="non-terminal residue" evidence="10">
    <location>
        <position position="492"/>
    </location>
</feature>
<feature type="transmembrane region" description="Helical" evidence="7">
    <location>
        <begin position="269"/>
        <end position="291"/>
    </location>
</feature>
<evidence type="ECO:0000256" key="5">
    <source>
        <dbReference type="ARBA" id="ARBA00023136"/>
    </source>
</evidence>
<dbReference type="PANTHER" id="PTHR46641">
    <property type="entry name" value="FMRFAMIDE RECEPTOR-RELATED"/>
    <property type="match status" value="1"/>
</dbReference>
<evidence type="ECO:0000256" key="3">
    <source>
        <dbReference type="ARBA" id="ARBA00022692"/>
    </source>
</evidence>
<dbReference type="InterPro" id="IPR017452">
    <property type="entry name" value="GPCR_Rhodpsn_7TM"/>
</dbReference>
<evidence type="ECO:0000256" key="2">
    <source>
        <dbReference type="ARBA" id="ARBA00010663"/>
    </source>
</evidence>
<dbReference type="PROSITE" id="PS50262">
    <property type="entry name" value="G_PROTEIN_RECEP_F1_2"/>
    <property type="match status" value="1"/>
</dbReference>
<keyword evidence="3 7" id="KW-0812">Transmembrane</keyword>
<proteinExistence type="inferred from homology"/>
<evidence type="ECO:0000256" key="4">
    <source>
        <dbReference type="ARBA" id="ARBA00022989"/>
    </source>
</evidence>
<keyword evidence="8" id="KW-0732">Signal</keyword>
<comment type="caution">
    <text evidence="10">The sequence shown here is derived from an EMBL/GenBank/DDBJ whole genome shotgun (WGS) entry which is preliminary data.</text>
</comment>
<accession>A0A553P7P6</accession>
<keyword evidence="11" id="KW-1185">Reference proteome</keyword>
<keyword evidence="4 7" id="KW-1133">Transmembrane helix</keyword>
<dbReference type="EMBL" id="VCGU01000007">
    <property type="protein sequence ID" value="TRY73705.1"/>
    <property type="molecule type" value="Genomic_DNA"/>
</dbReference>
<evidence type="ECO:0000256" key="1">
    <source>
        <dbReference type="ARBA" id="ARBA00004370"/>
    </source>
</evidence>
<dbReference type="GO" id="GO:0016020">
    <property type="term" value="C:membrane"/>
    <property type="evidence" value="ECO:0007669"/>
    <property type="project" value="UniProtKB-SubCell"/>
</dbReference>
<feature type="transmembrane region" description="Helical" evidence="7">
    <location>
        <begin position="89"/>
        <end position="114"/>
    </location>
</feature>
<dbReference type="STRING" id="6832.A0A553P7P6"/>
<feature type="transmembrane region" description="Helical" evidence="7">
    <location>
        <begin position="211"/>
        <end position="231"/>
    </location>
</feature>
<comment type="subcellular location">
    <subcellularLocation>
        <location evidence="1">Membrane</location>
    </subcellularLocation>
</comment>
<dbReference type="Pfam" id="PF00001">
    <property type="entry name" value="7tm_1"/>
    <property type="match status" value="1"/>
</dbReference>
<feature type="signal peptide" evidence="8">
    <location>
        <begin position="1"/>
        <end position="25"/>
    </location>
</feature>
<feature type="transmembrane region" description="Helical" evidence="7">
    <location>
        <begin position="312"/>
        <end position="334"/>
    </location>
</feature>
<gene>
    <name evidence="10" type="ORF">TCAL_00917</name>
</gene>
<dbReference type="OMA" id="MAYERYI"/>
<dbReference type="InterPro" id="IPR052954">
    <property type="entry name" value="GPCR-Ligand_Int"/>
</dbReference>
<dbReference type="InterPro" id="IPR000276">
    <property type="entry name" value="GPCR_Rhodpsn"/>
</dbReference>
<feature type="region of interest" description="Disordered" evidence="6">
    <location>
        <begin position="56"/>
        <end position="78"/>
    </location>
</feature>
<dbReference type="SUPFAM" id="SSF81321">
    <property type="entry name" value="Family A G protein-coupled receptor-like"/>
    <property type="match status" value="1"/>
</dbReference>
<dbReference type="GO" id="GO:0004930">
    <property type="term" value="F:G protein-coupled receptor activity"/>
    <property type="evidence" value="ECO:0007669"/>
    <property type="project" value="InterPro"/>
</dbReference>
<protein>
    <recommendedName>
        <fullName evidence="9">G-protein coupled receptors family 1 profile domain-containing protein</fullName>
    </recommendedName>
</protein>
<evidence type="ECO:0000256" key="8">
    <source>
        <dbReference type="SAM" id="SignalP"/>
    </source>
</evidence>
<feature type="transmembrane region" description="Helical" evidence="7">
    <location>
        <begin position="126"/>
        <end position="148"/>
    </location>
</feature>
<comment type="similarity">
    <text evidence="2">Belongs to the G-protein coupled receptor 1 family.</text>
</comment>
<evidence type="ECO:0000256" key="7">
    <source>
        <dbReference type="SAM" id="Phobius"/>
    </source>
</evidence>
<name>A0A553P7P6_TIGCA</name>
<feature type="domain" description="G-protein coupled receptors family 1 profile" evidence="9">
    <location>
        <begin position="106"/>
        <end position="381"/>
    </location>
</feature>
<dbReference type="Gene3D" id="1.20.1070.10">
    <property type="entry name" value="Rhodopsin 7-helix transmembrane proteins"/>
    <property type="match status" value="1"/>
</dbReference>
<sequence length="492" mass="55639">MVGTSSSRRLWSYSLICAWCLCSLCENSLQDDSGDSVNVQWTSKLPAGAFEDVVGPPSAQTSGSNSTNGSTTTSKDCGSWEPKIDKCSFWMEGVLISITGSFGLVGNLISMVILSKPNMYNSFNQLLITLSAMDSIFIILAIVDYSFVRAFKWSFKAFVYLFPYVIYPLNNISFCASIFTTVAMAYERYIAVCRPLHYRDITTRYSVQRRTLSYILPVILVSVILNVPKFLETRYYWRPSMSNPNETELAFGVSDLRGDPNYIRFYINWTRLITTGLVPMVALIFFNWNIFRGIQMTHERTRKKNKQKASEMNLAAILLCIVFLFFICHFPRILLNVHEFFMLADMIQCEQAFVPPAWFLCTTSFNHWLLIVNASINFLIYCSVGNKFKEIIMGFCTRSCPCGSYIARFASRGAEGSPNSSSRGPMAPTVMTTITHASNETQNSMDDRIEDQLDEPNETLTLNKVGEAHELAHEEVHTLEVEQSSPDGEDRA</sequence>
<evidence type="ECO:0000313" key="10">
    <source>
        <dbReference type="EMBL" id="TRY73705.1"/>
    </source>
</evidence>
<feature type="transmembrane region" description="Helical" evidence="7">
    <location>
        <begin position="168"/>
        <end position="190"/>
    </location>
</feature>
<feature type="transmembrane region" description="Helical" evidence="7">
    <location>
        <begin position="365"/>
        <end position="384"/>
    </location>
</feature>
<feature type="compositionally biased region" description="Low complexity" evidence="6">
    <location>
        <begin position="61"/>
        <end position="74"/>
    </location>
</feature>
<evidence type="ECO:0000313" key="11">
    <source>
        <dbReference type="Proteomes" id="UP000318571"/>
    </source>
</evidence>